<keyword evidence="1" id="KW-0479">Metal-binding</keyword>
<evidence type="ECO:0000313" key="3">
    <source>
        <dbReference type="EMBL" id="KAF7490669.1"/>
    </source>
</evidence>
<dbReference type="EMBL" id="WVUK01000062">
    <property type="protein sequence ID" value="KAF7490669.1"/>
    <property type="molecule type" value="Genomic_DNA"/>
</dbReference>
<dbReference type="GO" id="GO:0046872">
    <property type="term" value="F:metal ion binding"/>
    <property type="evidence" value="ECO:0007669"/>
    <property type="project" value="UniProtKB-KW"/>
</dbReference>
<organism evidence="3">
    <name type="scientific">Sarcoptes scabiei</name>
    <name type="common">Itch mite</name>
    <name type="synonym">Acarus scabiei</name>
    <dbReference type="NCBI Taxonomy" id="52283"/>
    <lineage>
        <taxon>Eukaryota</taxon>
        <taxon>Metazoa</taxon>
        <taxon>Ecdysozoa</taxon>
        <taxon>Arthropoda</taxon>
        <taxon>Chelicerata</taxon>
        <taxon>Arachnida</taxon>
        <taxon>Acari</taxon>
        <taxon>Acariformes</taxon>
        <taxon>Sarcoptiformes</taxon>
        <taxon>Astigmata</taxon>
        <taxon>Psoroptidia</taxon>
        <taxon>Sarcoptoidea</taxon>
        <taxon>Sarcoptidae</taxon>
        <taxon>Sarcoptinae</taxon>
        <taxon>Sarcoptes</taxon>
    </lineage>
</organism>
<dbReference type="AlphaFoldDB" id="A0A834R6N6"/>
<evidence type="ECO:0000256" key="1">
    <source>
        <dbReference type="ARBA" id="ARBA00022723"/>
    </source>
</evidence>
<sequence length="141" mass="16692">MGPITDENVFNGDDIKMVSEKNRLESFKNWKFKTGKCTKEKMARTGFYHCNIKKENTVRCFFCFLLLDNWTKNDDPQERHLSNNPNCIFAKLNKDQDNLTVSELNLVIQERNKNMIKARFQTKLDEYNAQISELTEIIKQF</sequence>
<reference evidence="4" key="3">
    <citation type="submission" date="2022-06" db="UniProtKB">
        <authorList>
            <consortium name="EnsemblMetazoa"/>
        </authorList>
    </citation>
    <scope>IDENTIFICATION</scope>
</reference>
<keyword evidence="2" id="KW-0862">Zinc</keyword>
<evidence type="ECO:0000313" key="5">
    <source>
        <dbReference type="Proteomes" id="UP000070412"/>
    </source>
</evidence>
<name>A0A834R6N6_SARSC</name>
<dbReference type="PANTHER" id="PTHR46771">
    <property type="entry name" value="DETERIN"/>
    <property type="match status" value="1"/>
</dbReference>
<dbReference type="PANTHER" id="PTHR46771:SF5">
    <property type="entry name" value="DETERIN"/>
    <property type="match status" value="1"/>
</dbReference>
<evidence type="ECO:0000256" key="2">
    <source>
        <dbReference type="ARBA" id="ARBA00022833"/>
    </source>
</evidence>
<dbReference type="CDD" id="cd00022">
    <property type="entry name" value="BIR"/>
    <property type="match status" value="1"/>
</dbReference>
<dbReference type="Proteomes" id="UP000070412">
    <property type="component" value="Unassembled WGS sequence"/>
</dbReference>
<reference evidence="3" key="2">
    <citation type="submission" date="2020-01" db="EMBL/GenBank/DDBJ databases">
        <authorList>
            <person name="Korhonen P.K.K."/>
            <person name="Guangxu M.G."/>
            <person name="Wang T.W."/>
            <person name="Stroehlein A.J.S."/>
            <person name="Young N.D."/>
            <person name="Ang C.-S.A."/>
            <person name="Fernando D.W.F."/>
            <person name="Lu H.L."/>
            <person name="Taylor S.T."/>
            <person name="Ehtesham M.E.M."/>
            <person name="Najaraj S.H.N."/>
            <person name="Harsha G.H.G."/>
            <person name="Madugundu A.M."/>
            <person name="Renuse S.R."/>
            <person name="Holt D.H."/>
            <person name="Pandey A.P."/>
            <person name="Papenfuss A.P."/>
            <person name="Gasser R.B.G."/>
            <person name="Fischer K.F."/>
        </authorList>
    </citation>
    <scope>NUCLEOTIDE SEQUENCE</scope>
    <source>
        <strain evidence="3">SSS_KF_BRIS2020</strain>
    </source>
</reference>
<dbReference type="OrthoDB" id="6415325at2759"/>
<evidence type="ECO:0000313" key="4">
    <source>
        <dbReference type="EnsemblMetazoa" id="KAF7490669.1"/>
    </source>
</evidence>
<dbReference type="PROSITE" id="PS50143">
    <property type="entry name" value="BIR_REPEAT_2"/>
    <property type="match status" value="1"/>
</dbReference>
<accession>A0A834R6N6</accession>
<dbReference type="InterPro" id="IPR001370">
    <property type="entry name" value="BIR_rpt"/>
</dbReference>
<dbReference type="SMART" id="SM00238">
    <property type="entry name" value="BIR"/>
    <property type="match status" value="1"/>
</dbReference>
<gene>
    <name evidence="3" type="ORF">SSS_6494</name>
</gene>
<protein>
    <submittedName>
        <fullName evidence="3">Baculoviral IAP repeat-containing protein 5.2-A</fullName>
    </submittedName>
</protein>
<dbReference type="Pfam" id="PF00653">
    <property type="entry name" value="BIR"/>
    <property type="match status" value="1"/>
</dbReference>
<dbReference type="EnsemblMetazoa" id="SSS_6494s_mrna">
    <property type="protein sequence ID" value="KAF7490669.1"/>
    <property type="gene ID" value="SSS_6494"/>
</dbReference>
<dbReference type="InterPro" id="IPR051190">
    <property type="entry name" value="Baculoviral_IAP"/>
</dbReference>
<dbReference type="Gene3D" id="1.10.1170.10">
    <property type="entry name" value="Inhibitor Of Apoptosis Protein (2mihbC-IAP-1), Chain A"/>
    <property type="match status" value="1"/>
</dbReference>
<reference evidence="5" key="1">
    <citation type="journal article" date="2020" name="PLoS Negl. Trop. Dis.">
        <title>High-quality nuclear genome for Sarcoptes scabiei-A critical resource for a neglected parasite.</title>
        <authorList>
            <person name="Korhonen P.K."/>
            <person name="Gasser R.B."/>
            <person name="Ma G."/>
            <person name="Wang T."/>
            <person name="Stroehlein A.J."/>
            <person name="Young N.D."/>
            <person name="Ang C.S."/>
            <person name="Fernando D.D."/>
            <person name="Lu H.C."/>
            <person name="Taylor S."/>
            <person name="Reynolds S.L."/>
            <person name="Mofiz E."/>
            <person name="Najaraj S.H."/>
            <person name="Gowda H."/>
            <person name="Madugundu A."/>
            <person name="Renuse S."/>
            <person name="Holt D."/>
            <person name="Pandey A."/>
            <person name="Papenfuss A.T."/>
            <person name="Fischer K."/>
        </authorList>
    </citation>
    <scope>NUCLEOTIDE SEQUENCE [LARGE SCALE GENOMIC DNA]</scope>
</reference>
<proteinExistence type="predicted"/>
<keyword evidence="5" id="KW-1185">Reference proteome</keyword>
<dbReference type="SUPFAM" id="SSF57924">
    <property type="entry name" value="Inhibitor of apoptosis (IAP) repeat"/>
    <property type="match status" value="1"/>
</dbReference>